<proteinExistence type="predicted"/>
<name>A0A8S3QW10_MYTED</name>
<feature type="region of interest" description="Disordered" evidence="1">
    <location>
        <begin position="45"/>
        <end position="114"/>
    </location>
</feature>
<dbReference type="Proteomes" id="UP000683360">
    <property type="component" value="Unassembled WGS sequence"/>
</dbReference>
<evidence type="ECO:0000313" key="3">
    <source>
        <dbReference type="Proteomes" id="UP000683360"/>
    </source>
</evidence>
<evidence type="ECO:0000256" key="1">
    <source>
        <dbReference type="SAM" id="MobiDB-lite"/>
    </source>
</evidence>
<evidence type="ECO:0000313" key="2">
    <source>
        <dbReference type="EMBL" id="CAG2200617.1"/>
    </source>
</evidence>
<feature type="compositionally biased region" description="Basic and acidic residues" evidence="1">
    <location>
        <begin position="59"/>
        <end position="83"/>
    </location>
</feature>
<sequence length="157" mass="17966">MDTLTSMSKSFSSTTQSYDNISEVGVASASNSHWHAVRRDLYDNRINKSRVSSRQQSIYDDKKTIKSKEESFVDSGLDQKESDNISDDGSESDKASDDDEKSTTSREFDTDLDASETNRYKFRNSIYQIKDNPNPLKSLVIFPMTPDYLRYTNEDKL</sequence>
<gene>
    <name evidence="2" type="ORF">MEDL_15241</name>
</gene>
<reference evidence="2" key="1">
    <citation type="submission" date="2021-03" db="EMBL/GenBank/DDBJ databases">
        <authorList>
            <person name="Bekaert M."/>
        </authorList>
    </citation>
    <scope>NUCLEOTIDE SEQUENCE</scope>
</reference>
<comment type="caution">
    <text evidence="2">The sequence shown here is derived from an EMBL/GenBank/DDBJ whole genome shotgun (WGS) entry which is preliminary data.</text>
</comment>
<feature type="region of interest" description="Disordered" evidence="1">
    <location>
        <begin position="1"/>
        <end position="20"/>
    </location>
</feature>
<keyword evidence="3" id="KW-1185">Reference proteome</keyword>
<dbReference type="EMBL" id="CAJPWZ010000752">
    <property type="protein sequence ID" value="CAG2200617.1"/>
    <property type="molecule type" value="Genomic_DNA"/>
</dbReference>
<feature type="compositionally biased region" description="Basic and acidic residues" evidence="1">
    <location>
        <begin position="91"/>
        <end position="109"/>
    </location>
</feature>
<accession>A0A8S3QW10</accession>
<protein>
    <submittedName>
        <fullName evidence="2">Uncharacterized protein</fullName>
    </submittedName>
</protein>
<dbReference type="AlphaFoldDB" id="A0A8S3QW10"/>
<feature type="compositionally biased region" description="Low complexity" evidence="1">
    <location>
        <begin position="1"/>
        <end position="17"/>
    </location>
</feature>
<dbReference type="OrthoDB" id="10416779at2759"/>
<feature type="compositionally biased region" description="Polar residues" evidence="1">
    <location>
        <begin position="49"/>
        <end position="58"/>
    </location>
</feature>
<organism evidence="2 3">
    <name type="scientific">Mytilus edulis</name>
    <name type="common">Blue mussel</name>
    <dbReference type="NCBI Taxonomy" id="6550"/>
    <lineage>
        <taxon>Eukaryota</taxon>
        <taxon>Metazoa</taxon>
        <taxon>Spiralia</taxon>
        <taxon>Lophotrochozoa</taxon>
        <taxon>Mollusca</taxon>
        <taxon>Bivalvia</taxon>
        <taxon>Autobranchia</taxon>
        <taxon>Pteriomorphia</taxon>
        <taxon>Mytilida</taxon>
        <taxon>Mytiloidea</taxon>
        <taxon>Mytilidae</taxon>
        <taxon>Mytilinae</taxon>
        <taxon>Mytilus</taxon>
    </lineage>
</organism>